<dbReference type="EMBL" id="OE181499">
    <property type="protein sequence ID" value="CAD7573263.1"/>
    <property type="molecule type" value="Genomic_DNA"/>
</dbReference>
<organism evidence="1">
    <name type="scientific">Timema californicum</name>
    <name type="common">California timema</name>
    <name type="synonym">Walking stick</name>
    <dbReference type="NCBI Taxonomy" id="61474"/>
    <lineage>
        <taxon>Eukaryota</taxon>
        <taxon>Metazoa</taxon>
        <taxon>Ecdysozoa</taxon>
        <taxon>Arthropoda</taxon>
        <taxon>Hexapoda</taxon>
        <taxon>Insecta</taxon>
        <taxon>Pterygota</taxon>
        <taxon>Neoptera</taxon>
        <taxon>Polyneoptera</taxon>
        <taxon>Phasmatodea</taxon>
        <taxon>Timematodea</taxon>
        <taxon>Timematoidea</taxon>
        <taxon>Timematidae</taxon>
        <taxon>Timema</taxon>
    </lineage>
</organism>
<evidence type="ECO:0000313" key="1">
    <source>
        <dbReference type="EMBL" id="CAD7573263.1"/>
    </source>
</evidence>
<protein>
    <submittedName>
        <fullName evidence="1">(California timema) hypothetical protein</fullName>
    </submittedName>
</protein>
<sequence length="148" mass="16483">MPAEPFAPARHFFNTAGKFLTYAVLKKNTTPSSSERDSNLNLPVLGGQAQYEPSALANSATEAEVLQVLYRCCGTTRLKPTTTTTKVRCMTYPIQADDVSVQRTTTDHVTTTKWSTRFELWATRLLFIPPLPLAWTLCSEYKLPGCGY</sequence>
<proteinExistence type="predicted"/>
<gene>
    <name evidence="1" type="ORF">TCMB3V08_LOCUS5902</name>
</gene>
<reference evidence="1" key="1">
    <citation type="submission" date="2020-11" db="EMBL/GenBank/DDBJ databases">
        <authorList>
            <person name="Tran Van P."/>
        </authorList>
    </citation>
    <scope>NUCLEOTIDE SEQUENCE</scope>
</reference>
<dbReference type="AlphaFoldDB" id="A0A7R9J682"/>
<name>A0A7R9J682_TIMCA</name>
<accession>A0A7R9J682</accession>